<sequence length="201" mass="21312">MGLVVAGTVYLLALGTKGNEIAQVLSLTVAVATLLVTLYEKVRHPHEVRRPFSVRRRRSWAAALIVAVSVCVGTVAVWRLTGRNNLNVTVDMASVAPAGTFGPGAELTLLVPGAPPQRRRLALTVAVENTGETGNCAGPAMLTLQPTIDGVAGAVVRARSGKEAVLSLRGATRHVDVRIGVERDDPECSYRLDVQQAILFN</sequence>
<dbReference type="AlphaFoldDB" id="A0A7H8XHS1"/>
<reference evidence="1 2" key="1">
    <citation type="submission" date="2020-07" db="EMBL/GenBank/DDBJ databases">
        <title>A bifunctional nitrone conjugated secondary metabolite targeting the ribosome.</title>
        <authorList>
            <person name="Limbrick E.M."/>
            <person name="Graf M."/>
            <person name="Derewacz D.K."/>
            <person name="Nguyen F."/>
            <person name="Spraggins J.M."/>
            <person name="Wieland M."/>
            <person name="Ynigez-Gutierrez A.E."/>
            <person name="Reisman B.J."/>
            <person name="Zinshteyn B."/>
            <person name="McCulloch K."/>
            <person name="Iverson T.M."/>
            <person name="Green R."/>
            <person name="Wilson D.N."/>
            <person name="Bachmann B.O."/>
        </authorList>
    </citation>
    <scope>NUCLEOTIDE SEQUENCE [LARGE SCALE GENOMIC DNA]</scope>
    <source>
        <strain evidence="2">aurantiaca</strain>
    </source>
</reference>
<gene>
    <name evidence="1" type="ORF">HXZ27_08780</name>
</gene>
<organism evidence="1 2">
    <name type="scientific">Micromonospora carbonacea</name>
    <dbReference type="NCBI Taxonomy" id="47853"/>
    <lineage>
        <taxon>Bacteria</taxon>
        <taxon>Bacillati</taxon>
        <taxon>Actinomycetota</taxon>
        <taxon>Actinomycetes</taxon>
        <taxon>Micromonosporales</taxon>
        <taxon>Micromonosporaceae</taxon>
        <taxon>Micromonospora</taxon>
    </lineage>
</organism>
<dbReference type="KEGG" id="mcab:HXZ27_08780"/>
<dbReference type="Proteomes" id="UP000509335">
    <property type="component" value="Chromosome"/>
</dbReference>
<dbReference type="EMBL" id="CP058322">
    <property type="protein sequence ID" value="QLD24294.1"/>
    <property type="molecule type" value="Genomic_DNA"/>
</dbReference>
<protein>
    <recommendedName>
        <fullName evidence="3">DUF1616 domain-containing protein</fullName>
    </recommendedName>
</protein>
<evidence type="ECO:0000313" key="2">
    <source>
        <dbReference type="Proteomes" id="UP000509335"/>
    </source>
</evidence>
<evidence type="ECO:0008006" key="3">
    <source>
        <dbReference type="Google" id="ProtNLM"/>
    </source>
</evidence>
<proteinExistence type="predicted"/>
<name>A0A7H8XHS1_9ACTN</name>
<evidence type="ECO:0000313" key="1">
    <source>
        <dbReference type="EMBL" id="QLD24294.1"/>
    </source>
</evidence>
<accession>A0A7H8XHS1</accession>